<dbReference type="Proteomes" id="UP000585474">
    <property type="component" value="Unassembled WGS sequence"/>
</dbReference>
<sequence length="109" mass="11535">MVCGSARLCFLAMLRKSVLMPKNVMALTIGASILGQVIGSIAERIHLKAKDEREKAATKATQTTNAGHIAEHKSGQAFTSAHCSKDGLMLEPLHIKAAGATSSSVSERF</sequence>
<keyword evidence="2" id="KW-1185">Reference proteome</keyword>
<name>A0A7J0GZQ6_9ERIC</name>
<dbReference type="GO" id="GO:0009507">
    <property type="term" value="C:chloroplast"/>
    <property type="evidence" value="ECO:0007669"/>
    <property type="project" value="TreeGrafter"/>
</dbReference>
<reference evidence="1 2" key="1">
    <citation type="submission" date="2019-07" db="EMBL/GenBank/DDBJ databases">
        <title>De Novo Assembly of kiwifruit Actinidia rufa.</title>
        <authorList>
            <person name="Sugita-Konishi S."/>
            <person name="Sato K."/>
            <person name="Mori E."/>
            <person name="Abe Y."/>
            <person name="Kisaki G."/>
            <person name="Hamano K."/>
            <person name="Suezawa K."/>
            <person name="Otani M."/>
            <person name="Fukuda T."/>
            <person name="Manabe T."/>
            <person name="Gomi K."/>
            <person name="Tabuchi M."/>
            <person name="Akimitsu K."/>
            <person name="Kataoka I."/>
        </authorList>
    </citation>
    <scope>NUCLEOTIDE SEQUENCE [LARGE SCALE GENOMIC DNA]</scope>
    <source>
        <strain evidence="2">cv. Fuchu</strain>
    </source>
</reference>
<dbReference type="PANTHER" id="PTHR31033">
    <property type="entry name" value="PROTEIN, PUTATIVE-RELATED"/>
    <property type="match status" value="1"/>
</dbReference>
<dbReference type="AlphaFoldDB" id="A0A7J0GZQ6"/>
<protein>
    <submittedName>
        <fullName evidence="1">Uncharacterized protein</fullName>
    </submittedName>
</protein>
<organism evidence="1 2">
    <name type="scientific">Actinidia rufa</name>
    <dbReference type="NCBI Taxonomy" id="165716"/>
    <lineage>
        <taxon>Eukaryota</taxon>
        <taxon>Viridiplantae</taxon>
        <taxon>Streptophyta</taxon>
        <taxon>Embryophyta</taxon>
        <taxon>Tracheophyta</taxon>
        <taxon>Spermatophyta</taxon>
        <taxon>Magnoliopsida</taxon>
        <taxon>eudicotyledons</taxon>
        <taxon>Gunneridae</taxon>
        <taxon>Pentapetalae</taxon>
        <taxon>asterids</taxon>
        <taxon>Ericales</taxon>
        <taxon>Actinidiaceae</taxon>
        <taxon>Actinidia</taxon>
    </lineage>
</organism>
<dbReference type="PANTHER" id="PTHR31033:SF18">
    <property type="entry name" value="OS06G0115800 PROTEIN"/>
    <property type="match status" value="1"/>
</dbReference>
<accession>A0A7J0GZQ6</accession>
<evidence type="ECO:0000313" key="1">
    <source>
        <dbReference type="EMBL" id="GFZ16325.1"/>
    </source>
</evidence>
<gene>
    <name evidence="1" type="ORF">Acr_25g0007340</name>
</gene>
<evidence type="ECO:0000313" key="2">
    <source>
        <dbReference type="Proteomes" id="UP000585474"/>
    </source>
</evidence>
<dbReference type="OrthoDB" id="10529261at2759"/>
<dbReference type="EMBL" id="BJWL01000025">
    <property type="protein sequence ID" value="GFZ16325.1"/>
    <property type="molecule type" value="Genomic_DNA"/>
</dbReference>
<comment type="caution">
    <text evidence="1">The sequence shown here is derived from an EMBL/GenBank/DDBJ whole genome shotgun (WGS) entry which is preliminary data.</text>
</comment>
<proteinExistence type="predicted"/>